<protein>
    <submittedName>
        <fullName evidence="3">Molecular chaperone GrpE (Heat shock protein)</fullName>
    </submittedName>
</protein>
<evidence type="ECO:0000256" key="2">
    <source>
        <dbReference type="SAM" id="MobiDB-lite"/>
    </source>
</evidence>
<keyword evidence="4" id="KW-1185">Reference proteome</keyword>
<feature type="region of interest" description="Disordered" evidence="2">
    <location>
        <begin position="125"/>
        <end position="147"/>
    </location>
</feature>
<name>A0A543CSU3_9ACTN</name>
<dbReference type="InterPro" id="IPR009012">
    <property type="entry name" value="GrpE_head"/>
</dbReference>
<organism evidence="3 4">
    <name type="scientific">Actinoallomurus bryophytorum</name>
    <dbReference type="NCBI Taxonomy" id="1490222"/>
    <lineage>
        <taxon>Bacteria</taxon>
        <taxon>Bacillati</taxon>
        <taxon>Actinomycetota</taxon>
        <taxon>Actinomycetes</taxon>
        <taxon>Streptosporangiales</taxon>
        <taxon>Thermomonosporaceae</taxon>
        <taxon>Actinoallomurus</taxon>
    </lineage>
</organism>
<dbReference type="Pfam" id="PF01025">
    <property type="entry name" value="GrpE"/>
    <property type="match status" value="1"/>
</dbReference>
<dbReference type="AlphaFoldDB" id="A0A543CSU3"/>
<dbReference type="InterPro" id="IPR000740">
    <property type="entry name" value="GrpE"/>
</dbReference>
<dbReference type="EMBL" id="VFOZ01000001">
    <property type="protein sequence ID" value="TQM00165.1"/>
    <property type="molecule type" value="Genomic_DNA"/>
</dbReference>
<evidence type="ECO:0000313" key="4">
    <source>
        <dbReference type="Proteomes" id="UP000316096"/>
    </source>
</evidence>
<comment type="caution">
    <text evidence="3">The sequence shown here is derived from an EMBL/GenBank/DDBJ whole genome shotgun (WGS) entry which is preliminary data.</text>
</comment>
<reference evidence="3 4" key="1">
    <citation type="submission" date="2019-06" db="EMBL/GenBank/DDBJ databases">
        <title>Sequencing the genomes of 1000 actinobacteria strains.</title>
        <authorList>
            <person name="Klenk H.-P."/>
        </authorList>
    </citation>
    <scope>NUCLEOTIDE SEQUENCE [LARGE SCALE GENOMIC DNA]</scope>
    <source>
        <strain evidence="3 4">DSM 102200</strain>
    </source>
</reference>
<dbReference type="Proteomes" id="UP000316096">
    <property type="component" value="Unassembled WGS sequence"/>
</dbReference>
<dbReference type="GO" id="GO:0000774">
    <property type="term" value="F:adenyl-nucleotide exchange factor activity"/>
    <property type="evidence" value="ECO:0007669"/>
    <property type="project" value="InterPro"/>
</dbReference>
<evidence type="ECO:0000256" key="1">
    <source>
        <dbReference type="ARBA" id="ARBA00023186"/>
    </source>
</evidence>
<feature type="compositionally biased region" description="Basic and acidic residues" evidence="2">
    <location>
        <begin position="134"/>
        <end position="146"/>
    </location>
</feature>
<proteinExistence type="predicted"/>
<dbReference type="Gene3D" id="2.30.22.10">
    <property type="entry name" value="Head domain of nucleotide exchange factor GrpE"/>
    <property type="match status" value="1"/>
</dbReference>
<sequence length="188" mass="20663">MPDDPASPKDGNESPSAIADGAIEASFTQIHSVLADLVTTVGREHDRATHRERVIDRLHEENQRLRHNELQAAFEPVRTSLYRLYDLVRRESERETADPAHVPKLLAAIADELAEIIARTGVERMPVGEGDPFDPARHRPAGSRDVEDAELDGTVLTVQRAGFVRGEKVVRRAEVIVARVAADPVGGD</sequence>
<accession>A0A543CSU3</accession>
<dbReference type="GO" id="GO:0006457">
    <property type="term" value="P:protein folding"/>
    <property type="evidence" value="ECO:0007669"/>
    <property type="project" value="InterPro"/>
</dbReference>
<dbReference type="GO" id="GO:0051087">
    <property type="term" value="F:protein-folding chaperone binding"/>
    <property type="evidence" value="ECO:0007669"/>
    <property type="project" value="InterPro"/>
</dbReference>
<dbReference type="SUPFAM" id="SSF51064">
    <property type="entry name" value="Head domain of nucleotide exchange factor GrpE"/>
    <property type="match status" value="1"/>
</dbReference>
<dbReference type="GO" id="GO:0042803">
    <property type="term" value="F:protein homodimerization activity"/>
    <property type="evidence" value="ECO:0007669"/>
    <property type="project" value="InterPro"/>
</dbReference>
<keyword evidence="1" id="KW-0143">Chaperone</keyword>
<keyword evidence="3" id="KW-0346">Stress response</keyword>
<dbReference type="RefSeq" id="WP_185792444.1">
    <property type="nucleotide sequence ID" value="NZ_VFOZ01000001.1"/>
</dbReference>
<gene>
    <name evidence="3" type="ORF">FB559_5872</name>
</gene>
<evidence type="ECO:0000313" key="3">
    <source>
        <dbReference type="EMBL" id="TQM00165.1"/>
    </source>
</evidence>